<dbReference type="PANTHER" id="PTHR46615:SF1">
    <property type="entry name" value="ARYLSULFATASE K"/>
    <property type="match status" value="1"/>
</dbReference>
<dbReference type="RefSeq" id="WP_144850390.1">
    <property type="nucleotide sequence ID" value="NZ_VNJI01000027.1"/>
</dbReference>
<gene>
    <name evidence="2" type="ORF">FPZ49_20550</name>
</gene>
<dbReference type="InterPro" id="IPR000917">
    <property type="entry name" value="Sulfatase_N"/>
</dbReference>
<proteinExistence type="predicted"/>
<dbReference type="GO" id="GO:0016740">
    <property type="term" value="F:transferase activity"/>
    <property type="evidence" value="ECO:0007669"/>
    <property type="project" value="UniProtKB-KW"/>
</dbReference>
<sequence length="453" mass="50901">MNVVLLMSDEHNPFFSSCYGHPLIQTPQMSAMAAEGTLFRNAYCPSPLCHPSRSAFLTGHRVHELQTYSNCNVNLDGRAPTYGAELSKQGVYTAYIGKTDIHAPSHQLGFDEMMLAGDRKQPGDTNFVRRPLNIREDADQRSGKFGPKDGAYAKDLRCIDTAVSWIQTKGTQLEQPWVLTVNITSPHFPTYTTQELWDRYPQGEDLSPYDGDSWESSRHPYAMDLKAHFKTALFPEAHKRGIRRGYLACITFVDQQIGRLREAIALNGLAASTDFIYTSDHGDMMGKFGMWWKCSLYEDSVRIPCLAVGPSFGPGGQVVDTPVDLLDVQAALFKAAGATQPPDRKGTALQDIMPNDPERMIFAEYHGHGTRSGAYMVRKGDWKLIWYAEAPHQLFHLASDPDELTNVYSQQLEKAQELEAELRAICDPEAENERAHLFQEEQRRILESQGIHV</sequence>
<evidence type="ECO:0000313" key="2">
    <source>
        <dbReference type="EMBL" id="TVY08142.1"/>
    </source>
</evidence>
<keyword evidence="2" id="KW-0378">Hydrolase</keyword>
<comment type="caution">
    <text evidence="2">The sequence shown here is derived from an EMBL/GenBank/DDBJ whole genome shotgun (WGS) entry which is preliminary data.</text>
</comment>
<keyword evidence="2" id="KW-0808">Transferase</keyword>
<dbReference type="CDD" id="cd16037">
    <property type="entry name" value="sulfatase_like"/>
    <property type="match status" value="1"/>
</dbReference>
<dbReference type="InterPro" id="IPR017850">
    <property type="entry name" value="Alkaline_phosphatase_core_sf"/>
</dbReference>
<keyword evidence="3" id="KW-1185">Reference proteome</keyword>
<dbReference type="Pfam" id="PF00884">
    <property type="entry name" value="Sulfatase"/>
    <property type="match status" value="1"/>
</dbReference>
<protein>
    <submittedName>
        <fullName evidence="2">Sulfatase-like hydrolase/transferase</fullName>
    </submittedName>
</protein>
<dbReference type="InterPro" id="IPR051849">
    <property type="entry name" value="GAG-degrading_sulfatase"/>
</dbReference>
<dbReference type="OrthoDB" id="9762324at2"/>
<accession>A0A559K7N9</accession>
<dbReference type="AlphaFoldDB" id="A0A559K7N9"/>
<dbReference type="GO" id="GO:0015024">
    <property type="term" value="F:glucuronate-2-sulfatase activity"/>
    <property type="evidence" value="ECO:0007669"/>
    <property type="project" value="TreeGrafter"/>
</dbReference>
<dbReference type="EMBL" id="VNJI01000027">
    <property type="protein sequence ID" value="TVY08142.1"/>
    <property type="molecule type" value="Genomic_DNA"/>
</dbReference>
<dbReference type="PANTHER" id="PTHR46615">
    <property type="entry name" value="ARYLSULFATASE K"/>
    <property type="match status" value="1"/>
</dbReference>
<evidence type="ECO:0000313" key="3">
    <source>
        <dbReference type="Proteomes" id="UP000317036"/>
    </source>
</evidence>
<dbReference type="Gene3D" id="3.40.720.10">
    <property type="entry name" value="Alkaline Phosphatase, subunit A"/>
    <property type="match status" value="1"/>
</dbReference>
<dbReference type="Proteomes" id="UP000317036">
    <property type="component" value="Unassembled WGS sequence"/>
</dbReference>
<feature type="domain" description="Sulfatase N-terminal" evidence="1">
    <location>
        <begin position="2"/>
        <end position="337"/>
    </location>
</feature>
<dbReference type="GO" id="GO:0004065">
    <property type="term" value="F:arylsulfatase activity"/>
    <property type="evidence" value="ECO:0007669"/>
    <property type="project" value="TreeGrafter"/>
</dbReference>
<name>A0A559K7N9_9BACL</name>
<organism evidence="2 3">
    <name type="scientific">Paenibacillus cremeus</name>
    <dbReference type="NCBI Taxonomy" id="2163881"/>
    <lineage>
        <taxon>Bacteria</taxon>
        <taxon>Bacillati</taxon>
        <taxon>Bacillota</taxon>
        <taxon>Bacilli</taxon>
        <taxon>Bacillales</taxon>
        <taxon>Paenibacillaceae</taxon>
        <taxon>Paenibacillus</taxon>
    </lineage>
</organism>
<dbReference type="SUPFAM" id="SSF53649">
    <property type="entry name" value="Alkaline phosphatase-like"/>
    <property type="match status" value="1"/>
</dbReference>
<evidence type="ECO:0000259" key="1">
    <source>
        <dbReference type="Pfam" id="PF00884"/>
    </source>
</evidence>
<reference evidence="2 3" key="1">
    <citation type="submission" date="2019-07" db="EMBL/GenBank/DDBJ databases">
        <authorList>
            <person name="Kim J."/>
        </authorList>
    </citation>
    <scope>NUCLEOTIDE SEQUENCE [LARGE SCALE GENOMIC DNA]</scope>
    <source>
        <strain evidence="2 3">JC52</strain>
    </source>
</reference>